<gene>
    <name evidence="2" type="ORF">GX618_02325</name>
</gene>
<accession>A0A847ETF3</accession>
<keyword evidence="1" id="KW-0472">Membrane</keyword>
<dbReference type="AlphaFoldDB" id="A0A847ETF3"/>
<protein>
    <submittedName>
        <fullName evidence="2">DUF4012 domain-containing protein</fullName>
    </submittedName>
</protein>
<dbReference type="EMBL" id="JAAZAL010000086">
    <property type="protein sequence ID" value="NLE31089.1"/>
    <property type="molecule type" value="Genomic_DNA"/>
</dbReference>
<proteinExistence type="predicted"/>
<evidence type="ECO:0000313" key="2">
    <source>
        <dbReference type="EMBL" id="NLE31089.1"/>
    </source>
</evidence>
<name>A0A847ETF3_9BACT</name>
<dbReference type="SUPFAM" id="SSF51735">
    <property type="entry name" value="NAD(P)-binding Rossmann-fold domains"/>
    <property type="match status" value="1"/>
</dbReference>
<comment type="caution">
    <text evidence="2">The sequence shown here is derived from an EMBL/GenBank/DDBJ whole genome shotgun (WGS) entry which is preliminary data.</text>
</comment>
<evidence type="ECO:0000313" key="3">
    <source>
        <dbReference type="Proteomes" id="UP000554004"/>
    </source>
</evidence>
<organism evidence="2 3">
    <name type="scientific">Candidatus Dojkabacteria bacterium</name>
    <dbReference type="NCBI Taxonomy" id="2099670"/>
    <lineage>
        <taxon>Bacteria</taxon>
        <taxon>Candidatus Dojkabacteria</taxon>
    </lineage>
</organism>
<sequence length="997" mass="114625">MGKEDLSRIKGQVPVSVIVHGGNYISYLLAKTLLEQGSYVVIIDKYSNNSKQYFSQLKKSGKVSFIDFKGIKGFYEKIARVDYLYYMLGERIEESPTIDSKDFLSETDYLNQSLSCANKYKAKISLITSLRLNRELSNIINNDASTKTKAYSPLELQRYGENYCAEYVDKTKANLRIIRLGTLVGRGVSQISDITLDKLFFDATQKHQIEITGEGLEIHNLIHESDAIYGILKLTFSDDTKGEVISLCNKNDYSTLSIAYKLLELDVEAKAIKFIEREDANTILQDLYVPAPNATVYDWKQNVTLEQATIEQIDSYYEKSDKKWEIDKTDRTKEKVVETTVSKTKLGEFLSLLASPFKKISTPKKLFEKINYTRIFITSILFILLLLITYYLISPFIGISLGSYLIYSQGKQLSNSISELDFDKIQKETESLSKNSIRVENNFNKIFWLFKITNSQDEFSNLYQIVQGTKLISESGEDLVVGLRPFGEYIRDYEPSINEDGAEKESIEEYKEYLSAIKDNRYLLQEGVYKMSLAQNLITKVDTRKYPNFIKDFVYQYKELVNQIDSTVKPLEKVSEFLPDLLGVDQRKRYLILLQDNGEIRGSGGWISNYAVIAIENGQIHEIFIDDIYNAQALLALKGFKYRTPNSMTRALQDVTYSFPLVNWDPNLENILLSSEQFIYDLGKGEQLDGIIALDAVFLQRVLDAWGGVEVAAESDLITSENLYSNILEDSTSQSPTEIRRSTFLTDLFNSVLTKIFSTKFTENSKVYEVISKSIDEKNIIFAFKNSSANTYLSSNGWTSNLESKYQSTPINIDWNWGNNKANLFIKKNHILSINIKDENTIDYSYQIAIQNDSKEEDKLEGAYINYLRVYIPLNAQLTYIRGIVDNKYDIYNENGYQVVAGWFNTPIQDSATVDIRYRLKQEDSSFFPIEKTDTHYNMILDIYKQPGSRMESYSLSITYPQEWTLENSRGLTRIENTANRRFELSSDQHFSISWVR</sequence>
<evidence type="ECO:0000256" key="1">
    <source>
        <dbReference type="SAM" id="Phobius"/>
    </source>
</evidence>
<dbReference type="Proteomes" id="UP000554004">
    <property type="component" value="Unassembled WGS sequence"/>
</dbReference>
<feature type="transmembrane region" description="Helical" evidence="1">
    <location>
        <begin position="375"/>
        <end position="393"/>
    </location>
</feature>
<dbReference type="Pfam" id="PF13196">
    <property type="entry name" value="DUF4012"/>
    <property type="match status" value="1"/>
</dbReference>
<reference evidence="2 3" key="1">
    <citation type="journal article" date="2020" name="Biotechnol. Biofuels">
        <title>New insights from the biogas microbiome by comprehensive genome-resolved metagenomics of nearly 1600 species originating from multiple anaerobic digesters.</title>
        <authorList>
            <person name="Campanaro S."/>
            <person name="Treu L."/>
            <person name="Rodriguez-R L.M."/>
            <person name="Kovalovszki A."/>
            <person name="Ziels R.M."/>
            <person name="Maus I."/>
            <person name="Zhu X."/>
            <person name="Kougias P.G."/>
            <person name="Basile A."/>
            <person name="Luo G."/>
            <person name="Schluter A."/>
            <person name="Konstantinidis K.T."/>
            <person name="Angelidaki I."/>
        </authorList>
    </citation>
    <scope>NUCLEOTIDE SEQUENCE [LARGE SCALE GENOMIC DNA]</scope>
    <source>
        <strain evidence="2">AS06rmzACSIP_421</strain>
    </source>
</reference>
<dbReference type="InterPro" id="IPR025101">
    <property type="entry name" value="DUF4012"/>
</dbReference>
<keyword evidence="1" id="KW-0812">Transmembrane</keyword>
<keyword evidence="1" id="KW-1133">Transmembrane helix</keyword>
<dbReference type="Gene3D" id="3.40.50.720">
    <property type="entry name" value="NAD(P)-binding Rossmann-like Domain"/>
    <property type="match status" value="1"/>
</dbReference>
<dbReference type="InterPro" id="IPR036291">
    <property type="entry name" value="NAD(P)-bd_dom_sf"/>
</dbReference>
<dbReference type="Gene3D" id="3.90.25.10">
    <property type="entry name" value="UDP-galactose 4-epimerase, domain 1"/>
    <property type="match status" value="1"/>
</dbReference>